<accession>A0A0K0FAL7</accession>
<keyword evidence="5" id="KW-0808">Transferase</keyword>
<feature type="transmembrane region" description="Helical" evidence="11">
    <location>
        <begin position="723"/>
        <end position="746"/>
    </location>
</feature>
<feature type="transmembrane region" description="Helical" evidence="11">
    <location>
        <begin position="60"/>
        <end position="80"/>
    </location>
</feature>
<evidence type="ECO:0000256" key="2">
    <source>
        <dbReference type="ARBA" id="ARBA00009995"/>
    </source>
</evidence>
<dbReference type="SUPFAM" id="SSF53756">
    <property type="entry name" value="UDP-Glycosyltransferase/glycogen phosphorylase"/>
    <property type="match status" value="1"/>
</dbReference>
<keyword evidence="4" id="KW-0328">Glycosyltransferase</keyword>
<evidence type="ECO:0000256" key="11">
    <source>
        <dbReference type="SAM" id="Phobius"/>
    </source>
</evidence>
<name>A0A0K0FAL7_STRVS</name>
<keyword evidence="12" id="KW-1185">Reference proteome</keyword>
<feature type="transmembrane region" description="Helical" evidence="11">
    <location>
        <begin position="239"/>
        <end position="260"/>
    </location>
</feature>
<evidence type="ECO:0000256" key="7">
    <source>
        <dbReference type="ARBA" id="ARBA00022729"/>
    </source>
</evidence>
<feature type="transmembrane region" description="Helical" evidence="11">
    <location>
        <begin position="104"/>
        <end position="131"/>
    </location>
</feature>
<keyword evidence="8 11" id="KW-1133">Transmembrane helix</keyword>
<reference evidence="12" key="1">
    <citation type="submission" date="2014-07" db="EMBL/GenBank/DDBJ databases">
        <authorList>
            <person name="Martin A.A"/>
            <person name="De Silva N."/>
        </authorList>
    </citation>
    <scope>NUCLEOTIDE SEQUENCE</scope>
</reference>
<keyword evidence="7" id="KW-0732">Signal</keyword>
<keyword evidence="6 11" id="KW-0812">Transmembrane</keyword>
<evidence type="ECO:0000256" key="1">
    <source>
        <dbReference type="ARBA" id="ARBA00004167"/>
    </source>
</evidence>
<sequence>MEKDSLEVNKTYYFPILYWVRRLLLYSDYLFSFLGTTLNLLLLFLLIRIKNNEFLKYRRILFHTTISDIIFSPTIAYSALAMEPGQNYVFAWPSGAINYLPKQIAIYLLMFHINTFFFIISNNIIIFLYRYLRIVKGYSMNSFQYGISTILIIIWNIMGFKLWVNAFTDVPVGEYHVAKSELPKEFFFDSEGNEMRVFIGKPFEFNGLLCLLHVLITLVVVFITIFFSYIAVLKTLKFFILYYFLQLLPLSQTLKILVYAPKVGYSHLNFNGKIADILVNAGHNVTFLSPKYEHKQITNGTKLAKVITVEPHPYIAEIYPEREMMRNIWNSEDTVKNAVNFFSQLQEIFYTSCEHLIEQNELTEQMVNEQFDVMIAEYMTTCPFGLFKLYNVSSLIITSAMTLNDIVYPFIGLNFPSSYVPGSFMPFKDKMTYKERVINSMQYFALSYYLQNILFKKYNQLFSKKTQNTFDITDINAGAVFVNTVPWLDFPFPTTPKVHFIGGSGVPKPKKLLKEWDELLSLRKKNILISFGSVAESYKMPDSYKKGILEMMGNFEDVTFIWKYEKDPETLPIEVPKNTFIYKWIPQNDLLNDDRLTIFITHGGLNSITEAVTRGKVTLTIPVFGDQIRNAQMVERLNISKVFSKKQLGDSKLLTNAINYLLSNIDTYSKNAHRQQSLMKNRPFTAEDTIVRVTEFLGKHGNIPEMDLYGKEMSSIVFYNLDIIIPGLLILFTLIGCTILLLKYIFKLTFKSSEKIKVD</sequence>
<evidence type="ECO:0000256" key="4">
    <source>
        <dbReference type="ARBA" id="ARBA00022676"/>
    </source>
</evidence>
<dbReference type="InterPro" id="IPR002213">
    <property type="entry name" value="UDP_glucos_trans"/>
</dbReference>
<dbReference type="EC" id="2.4.1.17" evidence="3"/>
<evidence type="ECO:0000256" key="8">
    <source>
        <dbReference type="ARBA" id="ARBA00022989"/>
    </source>
</evidence>
<dbReference type="WBParaSite" id="SVE_0587200.1">
    <property type="protein sequence ID" value="SVE_0587200.1"/>
    <property type="gene ID" value="SVE_0587200"/>
</dbReference>
<feature type="transmembrane region" description="Helical" evidence="11">
    <location>
        <begin position="205"/>
        <end position="232"/>
    </location>
</feature>
<evidence type="ECO:0000313" key="12">
    <source>
        <dbReference type="Proteomes" id="UP000035680"/>
    </source>
</evidence>
<dbReference type="Proteomes" id="UP000035680">
    <property type="component" value="Unassembled WGS sequence"/>
</dbReference>
<keyword evidence="9 11" id="KW-0472">Membrane</keyword>
<evidence type="ECO:0000256" key="9">
    <source>
        <dbReference type="ARBA" id="ARBA00023136"/>
    </source>
</evidence>
<dbReference type="InterPro" id="IPR050271">
    <property type="entry name" value="UDP-glycosyltransferase"/>
</dbReference>
<evidence type="ECO:0000256" key="5">
    <source>
        <dbReference type="ARBA" id="ARBA00022679"/>
    </source>
</evidence>
<dbReference type="Gene3D" id="3.40.50.2000">
    <property type="entry name" value="Glycogen Phosphorylase B"/>
    <property type="match status" value="2"/>
</dbReference>
<dbReference type="InterPro" id="IPR019421">
    <property type="entry name" value="7TM_GPCR_serpentine_rcpt_Srd"/>
</dbReference>
<feature type="transmembrane region" description="Helical" evidence="11">
    <location>
        <begin position="29"/>
        <end position="48"/>
    </location>
</feature>
<dbReference type="STRING" id="75913.A0A0K0FAL7"/>
<protein>
    <recommendedName>
        <fullName evidence="3">glucuronosyltransferase</fullName>
        <ecNumber evidence="3">2.4.1.17</ecNumber>
    </recommendedName>
</protein>
<evidence type="ECO:0000256" key="10">
    <source>
        <dbReference type="ARBA" id="ARBA00047475"/>
    </source>
</evidence>
<dbReference type="GO" id="GO:0016020">
    <property type="term" value="C:membrane"/>
    <property type="evidence" value="ECO:0007669"/>
    <property type="project" value="UniProtKB-SubCell"/>
</dbReference>
<dbReference type="PANTHER" id="PTHR48043">
    <property type="entry name" value="EG:EG0003.4 PROTEIN-RELATED"/>
    <property type="match status" value="1"/>
</dbReference>
<comment type="similarity">
    <text evidence="2">Belongs to the UDP-glycosyltransferase family.</text>
</comment>
<dbReference type="PANTHER" id="PTHR48043:SF23">
    <property type="entry name" value="UDP-GLUCURONOSYLTRANSFERASE"/>
    <property type="match status" value="1"/>
</dbReference>
<comment type="subcellular location">
    <subcellularLocation>
        <location evidence="1">Membrane</location>
        <topology evidence="1">Single-pass membrane protein</topology>
    </subcellularLocation>
</comment>
<evidence type="ECO:0000256" key="6">
    <source>
        <dbReference type="ARBA" id="ARBA00022692"/>
    </source>
</evidence>
<reference evidence="13" key="2">
    <citation type="submission" date="2015-08" db="UniProtKB">
        <authorList>
            <consortium name="WormBaseParasite"/>
        </authorList>
    </citation>
    <scope>IDENTIFICATION</scope>
</reference>
<feature type="transmembrane region" description="Helical" evidence="11">
    <location>
        <begin position="143"/>
        <end position="164"/>
    </location>
</feature>
<organism evidence="12 13">
    <name type="scientific">Strongyloides venezuelensis</name>
    <name type="common">Threadworm</name>
    <dbReference type="NCBI Taxonomy" id="75913"/>
    <lineage>
        <taxon>Eukaryota</taxon>
        <taxon>Metazoa</taxon>
        <taxon>Ecdysozoa</taxon>
        <taxon>Nematoda</taxon>
        <taxon>Chromadorea</taxon>
        <taxon>Rhabditida</taxon>
        <taxon>Tylenchina</taxon>
        <taxon>Panagrolaimomorpha</taxon>
        <taxon>Strongyloidoidea</taxon>
        <taxon>Strongyloididae</taxon>
        <taxon>Strongyloides</taxon>
    </lineage>
</organism>
<proteinExistence type="inferred from homology"/>
<dbReference type="Pfam" id="PF00201">
    <property type="entry name" value="UDPGT"/>
    <property type="match status" value="1"/>
</dbReference>
<dbReference type="CDD" id="cd03784">
    <property type="entry name" value="GT1_Gtf-like"/>
    <property type="match status" value="1"/>
</dbReference>
<dbReference type="FunFam" id="3.40.50.2000:FF:000038">
    <property type="entry name" value="UDP-GlucuronosylTransferase"/>
    <property type="match status" value="1"/>
</dbReference>
<dbReference type="AlphaFoldDB" id="A0A0K0FAL7"/>
<dbReference type="GO" id="GO:0015020">
    <property type="term" value="F:glucuronosyltransferase activity"/>
    <property type="evidence" value="ECO:0007669"/>
    <property type="project" value="UniProtKB-EC"/>
</dbReference>
<evidence type="ECO:0000313" key="13">
    <source>
        <dbReference type="WBParaSite" id="SVE_0587200.1"/>
    </source>
</evidence>
<dbReference type="Pfam" id="PF10317">
    <property type="entry name" value="7TM_GPCR_Srd"/>
    <property type="match status" value="1"/>
</dbReference>
<evidence type="ECO:0000256" key="3">
    <source>
        <dbReference type="ARBA" id="ARBA00012544"/>
    </source>
</evidence>
<comment type="catalytic activity">
    <reaction evidence="10">
        <text>glucuronate acceptor + UDP-alpha-D-glucuronate = acceptor beta-D-glucuronoside + UDP + H(+)</text>
        <dbReference type="Rhea" id="RHEA:21032"/>
        <dbReference type="ChEBI" id="CHEBI:15378"/>
        <dbReference type="ChEBI" id="CHEBI:58052"/>
        <dbReference type="ChEBI" id="CHEBI:58223"/>
        <dbReference type="ChEBI" id="CHEBI:132367"/>
        <dbReference type="ChEBI" id="CHEBI:132368"/>
        <dbReference type="EC" id="2.4.1.17"/>
    </reaction>
</comment>